<dbReference type="InterPro" id="IPR008949">
    <property type="entry name" value="Isoprenoid_synthase_dom_sf"/>
</dbReference>
<sequence>MELSCITQPIQKELEDFDELYKKSLYRPGKDFQFMLDFVANKNGKRIRPLIVILAAKLCGEPNQNTLQYAIILELLHIATLIHDDVVDNTLERRGQPSVMAQFDNRAAVLLGDYILSQAISHGVETKNLKIIKIMASLAQFLSEGELTQLVSSSELIIGEQRYFEVIWKKTAVLFASCTELGAISAKADAEKIKILQSIGKNLGICFQLRDDIFDYFEQGELGKPTGNDIREGKITLPLIHALRTAPKEKANKIIAIIQQQDFSSETIQKCILFAKEYNGIEYAVAKMQEIKTNTIGLLSGFPDSEVKKSMIGLIDYIIERRK</sequence>
<dbReference type="PANTHER" id="PTHR12001:SF69">
    <property type="entry name" value="ALL TRANS-POLYPRENYL-DIPHOSPHATE SYNTHASE PDSS1"/>
    <property type="match status" value="1"/>
</dbReference>
<dbReference type="SUPFAM" id="SSF48576">
    <property type="entry name" value="Terpenoid synthases"/>
    <property type="match status" value="1"/>
</dbReference>
<reference evidence="7 8" key="1">
    <citation type="submission" date="2019-03" db="EMBL/GenBank/DDBJ databases">
        <title>Single cell metagenomics reveals metabolic interactions within the superorganism composed of flagellate Streblomastix strix and complex community of Bacteroidetes bacteria on its surface.</title>
        <authorList>
            <person name="Treitli S.C."/>
            <person name="Kolisko M."/>
            <person name="Husnik F."/>
            <person name="Keeling P."/>
            <person name="Hampl V."/>
        </authorList>
    </citation>
    <scope>NUCLEOTIDE SEQUENCE [LARGE SCALE GENOMIC DNA]</scope>
    <source>
        <strain evidence="7">St1</strain>
    </source>
</reference>
<dbReference type="Proteomes" id="UP000324575">
    <property type="component" value="Unassembled WGS sequence"/>
</dbReference>
<evidence type="ECO:0000313" key="8">
    <source>
        <dbReference type="Proteomes" id="UP000324575"/>
    </source>
</evidence>
<dbReference type="AlphaFoldDB" id="A0A5M8P1U4"/>
<gene>
    <name evidence="7" type="ORF">EZS26_001477</name>
</gene>
<accession>A0A5M8P1U4</accession>
<protein>
    <submittedName>
        <fullName evidence="7">Octaprenyl-diphosphate synthase</fullName>
        <ecNumber evidence="7">2.5.1.90</ecNumber>
    </submittedName>
</protein>
<dbReference type="GO" id="GO:0008299">
    <property type="term" value="P:isoprenoid biosynthetic process"/>
    <property type="evidence" value="ECO:0007669"/>
    <property type="project" value="InterPro"/>
</dbReference>
<organism evidence="7 8">
    <name type="scientific">Candidatus Ordinivivax streblomastigis</name>
    <dbReference type="NCBI Taxonomy" id="2540710"/>
    <lineage>
        <taxon>Bacteria</taxon>
        <taxon>Pseudomonadati</taxon>
        <taxon>Bacteroidota</taxon>
        <taxon>Bacteroidia</taxon>
        <taxon>Bacteroidales</taxon>
        <taxon>Candidatus Ordinivivax</taxon>
    </lineage>
</organism>
<evidence type="ECO:0000256" key="5">
    <source>
        <dbReference type="ARBA" id="ARBA00022842"/>
    </source>
</evidence>
<dbReference type="InterPro" id="IPR033749">
    <property type="entry name" value="Polyprenyl_synt_CS"/>
</dbReference>
<comment type="caution">
    <text evidence="7">The sequence shown here is derived from an EMBL/GenBank/DDBJ whole genome shotgun (WGS) entry which is preliminary data.</text>
</comment>
<dbReference type="GO" id="GO:0046872">
    <property type="term" value="F:metal ion binding"/>
    <property type="evidence" value="ECO:0007669"/>
    <property type="project" value="UniProtKB-KW"/>
</dbReference>
<dbReference type="GO" id="GO:0106350">
    <property type="term" value="F:all-trans-octaprenyl-diphosphate synthase activity"/>
    <property type="evidence" value="ECO:0007669"/>
    <property type="project" value="UniProtKB-EC"/>
</dbReference>
<dbReference type="PROSITE" id="PS00723">
    <property type="entry name" value="POLYPRENYL_SYNTHASE_1"/>
    <property type="match status" value="1"/>
</dbReference>
<keyword evidence="4" id="KW-0479">Metal-binding</keyword>
<comment type="similarity">
    <text evidence="2 6">Belongs to the FPP/GGPP synthase family.</text>
</comment>
<dbReference type="CDD" id="cd00685">
    <property type="entry name" value="Trans_IPPS_HT"/>
    <property type="match status" value="1"/>
</dbReference>
<evidence type="ECO:0000256" key="2">
    <source>
        <dbReference type="ARBA" id="ARBA00006706"/>
    </source>
</evidence>
<keyword evidence="5" id="KW-0460">Magnesium</keyword>
<dbReference type="Pfam" id="PF00348">
    <property type="entry name" value="polyprenyl_synt"/>
    <property type="match status" value="1"/>
</dbReference>
<comment type="cofactor">
    <cofactor evidence="1">
        <name>Mg(2+)</name>
        <dbReference type="ChEBI" id="CHEBI:18420"/>
    </cofactor>
</comment>
<dbReference type="InterPro" id="IPR000092">
    <property type="entry name" value="Polyprenyl_synt"/>
</dbReference>
<evidence type="ECO:0000256" key="4">
    <source>
        <dbReference type="ARBA" id="ARBA00022723"/>
    </source>
</evidence>
<evidence type="ECO:0000313" key="7">
    <source>
        <dbReference type="EMBL" id="KAA6302364.1"/>
    </source>
</evidence>
<name>A0A5M8P1U4_9BACT</name>
<dbReference type="PANTHER" id="PTHR12001">
    <property type="entry name" value="GERANYLGERANYL PYROPHOSPHATE SYNTHASE"/>
    <property type="match status" value="1"/>
</dbReference>
<evidence type="ECO:0000256" key="1">
    <source>
        <dbReference type="ARBA" id="ARBA00001946"/>
    </source>
</evidence>
<dbReference type="EMBL" id="SNRX01000008">
    <property type="protein sequence ID" value="KAA6302364.1"/>
    <property type="molecule type" value="Genomic_DNA"/>
</dbReference>
<dbReference type="EC" id="2.5.1.90" evidence="7"/>
<dbReference type="Gene3D" id="1.10.600.10">
    <property type="entry name" value="Farnesyl Diphosphate Synthase"/>
    <property type="match status" value="1"/>
</dbReference>
<keyword evidence="3 6" id="KW-0808">Transferase</keyword>
<dbReference type="SFLD" id="SFLDS00005">
    <property type="entry name" value="Isoprenoid_Synthase_Type_I"/>
    <property type="match status" value="1"/>
</dbReference>
<evidence type="ECO:0000256" key="6">
    <source>
        <dbReference type="RuleBase" id="RU004466"/>
    </source>
</evidence>
<evidence type="ECO:0000256" key="3">
    <source>
        <dbReference type="ARBA" id="ARBA00022679"/>
    </source>
</evidence>
<proteinExistence type="inferred from homology"/>
<dbReference type="PROSITE" id="PS00444">
    <property type="entry name" value="POLYPRENYL_SYNTHASE_2"/>
    <property type="match status" value="1"/>
</dbReference>